<accession>A0A9E7PR79</accession>
<dbReference type="AlphaFoldDB" id="A0A9E7PR79"/>
<keyword evidence="4 10" id="KW-0067">ATP-binding</keyword>
<dbReference type="Pfam" id="PF00664">
    <property type="entry name" value="ABC_membrane"/>
    <property type="match status" value="1"/>
</dbReference>
<dbReference type="Proteomes" id="UP001060368">
    <property type="component" value="Chromosome"/>
</dbReference>
<evidence type="ECO:0000256" key="1">
    <source>
        <dbReference type="ARBA" id="ARBA00004141"/>
    </source>
</evidence>
<evidence type="ECO:0000256" key="4">
    <source>
        <dbReference type="ARBA" id="ARBA00022840"/>
    </source>
</evidence>
<dbReference type="InterPro" id="IPR003593">
    <property type="entry name" value="AAA+_ATPase"/>
</dbReference>
<dbReference type="PANTHER" id="PTHR24221">
    <property type="entry name" value="ATP-BINDING CASSETTE SUB-FAMILY B"/>
    <property type="match status" value="1"/>
</dbReference>
<sequence length="573" mass="64861">MAFSALDVFRVALIYPIVNYGLDVNSNLSIFDTIFQLIFPLDVNPFIASGILLAVTTLFMTGFEIIIAYFASLTFASVRNTTDHLVFKILKSQPYEYFAGHKQGDLLYIGQIAVNQTGSAVNNFIIFIQNLLLCTFYLLFIFILSFEISIFILIFGVMFVFFIKKIIFTRIYNHGRILNDVSKVKSVIYNEFISGIKSIFITDSIKFWAKKYDVAVEKLLKSYTKVVFIRRIPGIINNFILFMIIALGAIGLYIFTDGNFLPYIGIFGTYLLALYRMIPALNGCQTQYGAIMQQLPAIESVYDLLKDYEDSELSSEKVADKKREKKRFIFNQAITFRDVNFRYKEGLNNTIQNLSFEIKKNSKVAIVGNSGAGKTTIANLLALLYKPTSGGVLVDGVNIYDFSKSDYLRTLGYLGQETFVYHDTIKENIRFGLECSDEDITEAAKLADAHEFIMATPDGYETIIGDQGMKLSGGQRQRVAIARIMLRKPEILLLDEATSALDNVSEQRVMESVDRLSKDMTVIIIAHRLSTVQNADVIHVLKKGKISESGTHKELLEAKGEYYNLYTKQKQHN</sequence>
<dbReference type="InterPro" id="IPR036640">
    <property type="entry name" value="ABC1_TM_sf"/>
</dbReference>
<evidence type="ECO:0000256" key="5">
    <source>
        <dbReference type="ARBA" id="ARBA00022989"/>
    </source>
</evidence>
<evidence type="ECO:0000256" key="6">
    <source>
        <dbReference type="ARBA" id="ARBA00023136"/>
    </source>
</evidence>
<evidence type="ECO:0000256" key="2">
    <source>
        <dbReference type="ARBA" id="ARBA00022692"/>
    </source>
</evidence>
<name>A0A9E7PR79_9EURY</name>
<dbReference type="GO" id="GO:0016020">
    <property type="term" value="C:membrane"/>
    <property type="evidence" value="ECO:0007669"/>
    <property type="project" value="UniProtKB-SubCell"/>
</dbReference>
<evidence type="ECO:0000259" key="8">
    <source>
        <dbReference type="PROSITE" id="PS50893"/>
    </source>
</evidence>
<evidence type="ECO:0000313" key="11">
    <source>
        <dbReference type="Proteomes" id="UP001060368"/>
    </source>
</evidence>
<evidence type="ECO:0000313" key="10">
    <source>
        <dbReference type="EMBL" id="UUX93902.1"/>
    </source>
</evidence>
<dbReference type="InterPro" id="IPR003439">
    <property type="entry name" value="ABC_transporter-like_ATP-bd"/>
</dbReference>
<keyword evidence="5 7" id="KW-1133">Transmembrane helix</keyword>
<comment type="subcellular location">
    <subcellularLocation>
        <location evidence="1">Membrane</location>
        <topology evidence="1">Multi-pass membrane protein</topology>
    </subcellularLocation>
</comment>
<feature type="transmembrane region" description="Helical" evidence="7">
    <location>
        <begin position="124"/>
        <end position="144"/>
    </location>
</feature>
<evidence type="ECO:0000256" key="7">
    <source>
        <dbReference type="SAM" id="Phobius"/>
    </source>
</evidence>
<reference evidence="10" key="1">
    <citation type="submission" date="2022-04" db="EMBL/GenBank/DDBJ databases">
        <title>Complete genome of Methanoplanus endosymbiosus DSM 3599.</title>
        <authorList>
            <person name="Chen S.-C."/>
            <person name="You Y.-T."/>
            <person name="Zhou Y.-Z."/>
            <person name="Lai M.-C."/>
        </authorList>
    </citation>
    <scope>NUCLEOTIDE SEQUENCE</scope>
    <source>
        <strain evidence="10">DSM 3599</strain>
    </source>
</reference>
<dbReference type="Gene3D" id="3.40.50.300">
    <property type="entry name" value="P-loop containing nucleotide triphosphate hydrolases"/>
    <property type="match status" value="1"/>
</dbReference>
<proteinExistence type="predicted"/>
<keyword evidence="11" id="KW-1185">Reference proteome</keyword>
<protein>
    <submittedName>
        <fullName evidence="10">ABC transporter ATP-binding protein/permease</fullName>
    </submittedName>
</protein>
<evidence type="ECO:0000259" key="9">
    <source>
        <dbReference type="PROSITE" id="PS50929"/>
    </source>
</evidence>
<keyword evidence="3" id="KW-0547">Nucleotide-binding</keyword>
<organism evidence="10 11">
    <name type="scientific">Methanoplanus endosymbiosus</name>
    <dbReference type="NCBI Taxonomy" id="33865"/>
    <lineage>
        <taxon>Archaea</taxon>
        <taxon>Methanobacteriati</taxon>
        <taxon>Methanobacteriota</taxon>
        <taxon>Stenosarchaea group</taxon>
        <taxon>Methanomicrobia</taxon>
        <taxon>Methanomicrobiales</taxon>
        <taxon>Methanomicrobiaceae</taxon>
        <taxon>Methanoplanus</taxon>
    </lineage>
</organism>
<dbReference type="InterPro" id="IPR017871">
    <property type="entry name" value="ABC_transporter-like_CS"/>
</dbReference>
<feature type="domain" description="ABC transmembrane type-1" evidence="9">
    <location>
        <begin position="1"/>
        <end position="293"/>
    </location>
</feature>
<dbReference type="Pfam" id="PF00005">
    <property type="entry name" value="ABC_tran"/>
    <property type="match status" value="1"/>
</dbReference>
<gene>
    <name evidence="10" type="ORF">L6E24_13105</name>
</gene>
<evidence type="ECO:0000256" key="3">
    <source>
        <dbReference type="ARBA" id="ARBA00022741"/>
    </source>
</evidence>
<dbReference type="PROSITE" id="PS50893">
    <property type="entry name" value="ABC_TRANSPORTER_2"/>
    <property type="match status" value="1"/>
</dbReference>
<dbReference type="PROSITE" id="PS50929">
    <property type="entry name" value="ABC_TM1F"/>
    <property type="match status" value="1"/>
</dbReference>
<feature type="transmembrane region" description="Helical" evidence="7">
    <location>
        <begin position="150"/>
        <end position="168"/>
    </location>
</feature>
<dbReference type="GO" id="GO:0140359">
    <property type="term" value="F:ABC-type transporter activity"/>
    <property type="evidence" value="ECO:0007669"/>
    <property type="project" value="InterPro"/>
</dbReference>
<feature type="transmembrane region" description="Helical" evidence="7">
    <location>
        <begin position="260"/>
        <end position="278"/>
    </location>
</feature>
<dbReference type="InterPro" id="IPR011527">
    <property type="entry name" value="ABC1_TM_dom"/>
</dbReference>
<dbReference type="GO" id="GO:0005524">
    <property type="term" value="F:ATP binding"/>
    <property type="evidence" value="ECO:0007669"/>
    <property type="project" value="UniProtKB-KW"/>
</dbReference>
<keyword evidence="2 7" id="KW-0812">Transmembrane</keyword>
<feature type="domain" description="ABC transporter" evidence="8">
    <location>
        <begin position="334"/>
        <end position="568"/>
    </location>
</feature>
<dbReference type="SMART" id="SM00382">
    <property type="entry name" value="AAA"/>
    <property type="match status" value="1"/>
</dbReference>
<dbReference type="PANTHER" id="PTHR24221:SF654">
    <property type="entry name" value="ATP-BINDING CASSETTE SUB-FAMILY B MEMBER 6"/>
    <property type="match status" value="1"/>
</dbReference>
<dbReference type="SUPFAM" id="SSF90123">
    <property type="entry name" value="ABC transporter transmembrane region"/>
    <property type="match status" value="1"/>
</dbReference>
<dbReference type="InterPro" id="IPR039421">
    <property type="entry name" value="Type_1_exporter"/>
</dbReference>
<dbReference type="SUPFAM" id="SSF52540">
    <property type="entry name" value="P-loop containing nucleoside triphosphate hydrolases"/>
    <property type="match status" value="1"/>
</dbReference>
<feature type="transmembrane region" description="Helical" evidence="7">
    <location>
        <begin position="235"/>
        <end position="254"/>
    </location>
</feature>
<dbReference type="KEGG" id="mend:L6E24_13105"/>
<keyword evidence="6 7" id="KW-0472">Membrane</keyword>
<dbReference type="EMBL" id="CP096115">
    <property type="protein sequence ID" value="UUX93902.1"/>
    <property type="molecule type" value="Genomic_DNA"/>
</dbReference>
<dbReference type="InterPro" id="IPR027417">
    <property type="entry name" value="P-loop_NTPase"/>
</dbReference>
<dbReference type="PROSITE" id="PS00211">
    <property type="entry name" value="ABC_TRANSPORTER_1"/>
    <property type="match status" value="1"/>
</dbReference>
<dbReference type="Gene3D" id="1.20.1560.10">
    <property type="entry name" value="ABC transporter type 1, transmembrane domain"/>
    <property type="match status" value="1"/>
</dbReference>
<feature type="transmembrane region" description="Helical" evidence="7">
    <location>
        <begin position="46"/>
        <end position="71"/>
    </location>
</feature>
<dbReference type="GO" id="GO:0016887">
    <property type="term" value="F:ATP hydrolysis activity"/>
    <property type="evidence" value="ECO:0007669"/>
    <property type="project" value="InterPro"/>
</dbReference>
<dbReference type="FunFam" id="3.40.50.300:FF:000218">
    <property type="entry name" value="Multidrug ABC transporter ATP-binding protein"/>
    <property type="match status" value="1"/>
</dbReference>